<dbReference type="OrthoDB" id="9812105at2"/>
<protein>
    <submittedName>
        <fullName evidence="3">Nitroreductase</fullName>
    </submittedName>
</protein>
<dbReference type="EMBL" id="FOHG01000010">
    <property type="protein sequence ID" value="SES89103.1"/>
    <property type="molecule type" value="Genomic_DNA"/>
</dbReference>
<dbReference type="EMBL" id="FNBJ01000010">
    <property type="protein sequence ID" value="SDF34063.1"/>
    <property type="molecule type" value="Genomic_DNA"/>
</dbReference>
<dbReference type="InterPro" id="IPR029479">
    <property type="entry name" value="Nitroreductase"/>
</dbReference>
<gene>
    <name evidence="7" type="ORF">BY453_12625</name>
    <name evidence="8" type="ORF">C7954_11625</name>
    <name evidence="2" type="ORF">C8C78_10673</name>
    <name evidence="3" type="ORF">SAMN04488597_12625</name>
    <name evidence="4" type="ORF">SAMN04488598_11026</name>
    <name evidence="6" type="ORF">SAMN04515652_11027</name>
    <name evidence="5" type="ORF">SAMN04515654_10958</name>
</gene>
<dbReference type="Proteomes" id="UP000247389">
    <property type="component" value="Unassembled WGS sequence"/>
</dbReference>
<dbReference type="EMBL" id="SOEF01000016">
    <property type="protein sequence ID" value="TDX43579.1"/>
    <property type="molecule type" value="Genomic_DNA"/>
</dbReference>
<evidence type="ECO:0000313" key="11">
    <source>
        <dbReference type="Proteomes" id="UP000199519"/>
    </source>
</evidence>
<dbReference type="Proteomes" id="UP000199519">
    <property type="component" value="Unassembled WGS sequence"/>
</dbReference>
<name>A0A1G6S0U6_9FIRM</name>
<evidence type="ECO:0000313" key="4">
    <source>
        <dbReference type="EMBL" id="SDF34063.1"/>
    </source>
</evidence>
<dbReference type="CDD" id="cd02150">
    <property type="entry name" value="nitroreductase"/>
    <property type="match status" value="1"/>
</dbReference>
<dbReference type="Proteomes" id="UP000295472">
    <property type="component" value="Unassembled WGS sequence"/>
</dbReference>
<reference evidence="2 12" key="3">
    <citation type="submission" date="2018-04" db="EMBL/GenBank/DDBJ databases">
        <title>Subsurface microbial communities from deep shales in Ohio and West Virginia, USA.</title>
        <authorList>
            <person name="Wrighton K."/>
        </authorList>
    </citation>
    <scope>NUCLEOTIDE SEQUENCE [LARGE SCALE GENOMIC DNA]</scope>
    <source>
        <strain evidence="8 13">DSMZ 11287</strain>
        <strain evidence="2 12">MSL28</strain>
    </source>
</reference>
<proteinExistence type="predicted"/>
<dbReference type="PANTHER" id="PTHR23026:SF123">
    <property type="entry name" value="NAD(P)H NITROREDUCTASE RV3131-RELATED"/>
    <property type="match status" value="1"/>
</dbReference>
<dbReference type="Gene3D" id="3.40.109.10">
    <property type="entry name" value="NADH Oxidase"/>
    <property type="match status" value="1"/>
</dbReference>
<dbReference type="EMBL" id="QICM01000006">
    <property type="protein sequence ID" value="PXV67947.1"/>
    <property type="molecule type" value="Genomic_DNA"/>
</dbReference>
<dbReference type="SUPFAM" id="SSF55469">
    <property type="entry name" value="FMN-dependent nitroreductase-like"/>
    <property type="match status" value="1"/>
</dbReference>
<evidence type="ECO:0000313" key="9">
    <source>
        <dbReference type="Proteomes" id="UP000198612"/>
    </source>
</evidence>
<evidence type="ECO:0000313" key="8">
    <source>
        <dbReference type="EMBL" id="TDX43579.1"/>
    </source>
</evidence>
<evidence type="ECO:0000313" key="7">
    <source>
        <dbReference type="EMBL" id="TDS27606.1"/>
    </source>
</evidence>
<dbReference type="Pfam" id="PF00881">
    <property type="entry name" value="Nitroreductase"/>
    <property type="match status" value="1"/>
</dbReference>
<dbReference type="InterPro" id="IPR050627">
    <property type="entry name" value="Nitroreductase/BluB"/>
</dbReference>
<evidence type="ECO:0000313" key="14">
    <source>
        <dbReference type="Proteomes" id="UP000295758"/>
    </source>
</evidence>
<sequence>MKEIFKRRSIRKYKDKKVEKEKIEKLLKAAVAAPSAGNEQPWHFVVIRDRNILNHLAEVHPYAKMLKDAPLAVAVCGDLNKQRHEGFWVQDCAAATQNILLEAVALDLGAVWIGAYPNEKREKVVSETLGVPENIKTVSLISIGYPAEEKRETDRLSNEIVHYDKW</sequence>
<dbReference type="AlphaFoldDB" id="A0A1G6S0U6"/>
<evidence type="ECO:0000259" key="1">
    <source>
        <dbReference type="Pfam" id="PF00881"/>
    </source>
</evidence>
<dbReference type="STRING" id="54121.SAMN04515653_11258"/>
<dbReference type="EMBL" id="FNEH01000009">
    <property type="protein sequence ID" value="SDI59338.1"/>
    <property type="molecule type" value="Genomic_DNA"/>
</dbReference>
<dbReference type="PANTHER" id="PTHR23026">
    <property type="entry name" value="NADPH NITROREDUCTASE"/>
    <property type="match status" value="1"/>
</dbReference>
<evidence type="ECO:0000313" key="15">
    <source>
        <dbReference type="Proteomes" id="UP000324896"/>
    </source>
</evidence>
<dbReference type="Proteomes" id="UP000198612">
    <property type="component" value="Unassembled WGS sequence"/>
</dbReference>
<dbReference type="Proteomes" id="UP000324896">
    <property type="component" value="Unassembled WGS sequence"/>
</dbReference>
<evidence type="ECO:0000313" key="13">
    <source>
        <dbReference type="Proteomes" id="UP000295472"/>
    </source>
</evidence>
<dbReference type="EMBL" id="FMYT01000026">
    <property type="protein sequence ID" value="SDD09787.1"/>
    <property type="molecule type" value="Genomic_DNA"/>
</dbReference>
<reference evidence="7 14" key="4">
    <citation type="submission" date="2019-03" db="EMBL/GenBank/DDBJ databases">
        <title>Deep subsurface shale carbon reservoir microbial communities from Ohio and West Virginia, USA.</title>
        <authorList>
            <person name="Wrighton K."/>
        </authorList>
    </citation>
    <scope>NUCLEOTIDE SEQUENCE [LARGE SCALE GENOMIC DNA]</scope>
    <source>
        <strain evidence="7 14">UTICA-S4D12</strain>
    </source>
</reference>
<organism evidence="3 15">
    <name type="scientific">Halanaerobium congolense</name>
    <dbReference type="NCBI Taxonomy" id="54121"/>
    <lineage>
        <taxon>Bacteria</taxon>
        <taxon>Bacillati</taxon>
        <taxon>Bacillota</taxon>
        <taxon>Clostridia</taxon>
        <taxon>Halanaerobiales</taxon>
        <taxon>Halanaerobiaceae</taxon>
        <taxon>Halanaerobium</taxon>
    </lineage>
</organism>
<dbReference type="GO" id="GO:0016491">
    <property type="term" value="F:oxidoreductase activity"/>
    <property type="evidence" value="ECO:0007669"/>
    <property type="project" value="InterPro"/>
</dbReference>
<dbReference type="RefSeq" id="WP_073157822.1">
    <property type="nucleotide sequence ID" value="NZ_FMYT01000026.1"/>
</dbReference>
<dbReference type="Proteomes" id="UP000198945">
    <property type="component" value="Unassembled WGS sequence"/>
</dbReference>
<evidence type="ECO:0000313" key="12">
    <source>
        <dbReference type="Proteomes" id="UP000247389"/>
    </source>
</evidence>
<evidence type="ECO:0000313" key="2">
    <source>
        <dbReference type="EMBL" id="PXV67947.1"/>
    </source>
</evidence>
<keyword evidence="11" id="KW-1185">Reference proteome</keyword>
<dbReference type="InterPro" id="IPR000415">
    <property type="entry name" value="Nitroreductase-like"/>
</dbReference>
<reference evidence="5 10" key="1">
    <citation type="submission" date="2016-10" db="EMBL/GenBank/DDBJ databases">
        <authorList>
            <person name="de Groot N.N."/>
        </authorList>
    </citation>
    <scope>NUCLEOTIDE SEQUENCE [LARGE SCALE GENOMIC DNA]</scope>
    <source>
        <strain evidence="5 10">WG7</strain>
    </source>
</reference>
<reference evidence="9 11" key="2">
    <citation type="submission" date="2016-10" db="EMBL/GenBank/DDBJ databases">
        <authorList>
            <person name="Varghese N."/>
            <person name="Submissions S."/>
        </authorList>
    </citation>
    <scope>NUCLEOTIDE SEQUENCE [LARGE SCALE GENOMIC DNA]</scope>
    <source>
        <strain evidence="3 15">WG10</strain>
        <strain evidence="4 11">WG2</strain>
        <strain evidence="6 9">WG5</strain>
    </source>
</reference>
<accession>A0A1G6S0U6</accession>
<evidence type="ECO:0000313" key="10">
    <source>
        <dbReference type="Proteomes" id="UP000198945"/>
    </source>
</evidence>
<dbReference type="GeneID" id="57012810"/>
<evidence type="ECO:0000313" key="3">
    <source>
        <dbReference type="EMBL" id="SDD09787.1"/>
    </source>
</evidence>
<dbReference type="Proteomes" id="UP000295758">
    <property type="component" value="Unassembled WGS sequence"/>
</dbReference>
<evidence type="ECO:0000313" key="6">
    <source>
        <dbReference type="EMBL" id="SES89103.1"/>
    </source>
</evidence>
<evidence type="ECO:0000313" key="5">
    <source>
        <dbReference type="EMBL" id="SDI59338.1"/>
    </source>
</evidence>
<dbReference type="EMBL" id="SOAA01000026">
    <property type="protein sequence ID" value="TDS27606.1"/>
    <property type="molecule type" value="Genomic_DNA"/>
</dbReference>
<feature type="domain" description="Nitroreductase" evidence="1">
    <location>
        <begin position="4"/>
        <end position="145"/>
    </location>
</feature>